<proteinExistence type="predicted"/>
<gene>
    <name evidence="1" type="ORF">THAOC_10536</name>
</gene>
<accession>K0SPS7</accession>
<organism evidence="1 2">
    <name type="scientific">Thalassiosira oceanica</name>
    <name type="common">Marine diatom</name>
    <dbReference type="NCBI Taxonomy" id="159749"/>
    <lineage>
        <taxon>Eukaryota</taxon>
        <taxon>Sar</taxon>
        <taxon>Stramenopiles</taxon>
        <taxon>Ochrophyta</taxon>
        <taxon>Bacillariophyta</taxon>
        <taxon>Coscinodiscophyceae</taxon>
        <taxon>Thalassiosirophycidae</taxon>
        <taxon>Thalassiosirales</taxon>
        <taxon>Thalassiosiraceae</taxon>
        <taxon>Thalassiosira</taxon>
    </lineage>
</organism>
<dbReference type="EMBL" id="AGNL01011596">
    <property type="protein sequence ID" value="EJK68298.1"/>
    <property type="molecule type" value="Genomic_DNA"/>
</dbReference>
<keyword evidence="2" id="KW-1185">Reference proteome</keyword>
<dbReference type="AlphaFoldDB" id="K0SPS7"/>
<dbReference type="Proteomes" id="UP000266841">
    <property type="component" value="Unassembled WGS sequence"/>
</dbReference>
<name>K0SPS7_THAOC</name>
<protein>
    <submittedName>
        <fullName evidence="1">Uncharacterized protein</fullName>
    </submittedName>
</protein>
<comment type="caution">
    <text evidence="1">The sequence shown here is derived from an EMBL/GenBank/DDBJ whole genome shotgun (WGS) entry which is preliminary data.</text>
</comment>
<evidence type="ECO:0000313" key="2">
    <source>
        <dbReference type="Proteomes" id="UP000266841"/>
    </source>
</evidence>
<reference evidence="1 2" key="1">
    <citation type="journal article" date="2012" name="Genome Biol.">
        <title>Genome and low-iron response of an oceanic diatom adapted to chronic iron limitation.</title>
        <authorList>
            <person name="Lommer M."/>
            <person name="Specht M."/>
            <person name="Roy A.S."/>
            <person name="Kraemer L."/>
            <person name="Andreson R."/>
            <person name="Gutowska M.A."/>
            <person name="Wolf J."/>
            <person name="Bergner S.V."/>
            <person name="Schilhabel M.B."/>
            <person name="Klostermeier U.C."/>
            <person name="Beiko R.G."/>
            <person name="Rosenstiel P."/>
            <person name="Hippler M."/>
            <person name="Laroche J."/>
        </authorList>
    </citation>
    <scope>NUCLEOTIDE SEQUENCE [LARGE SCALE GENOMIC DNA]</scope>
    <source>
        <strain evidence="1 2">CCMP1005</strain>
    </source>
</reference>
<evidence type="ECO:0000313" key="1">
    <source>
        <dbReference type="EMBL" id="EJK68298.1"/>
    </source>
</evidence>
<feature type="non-terminal residue" evidence="1">
    <location>
        <position position="1"/>
    </location>
</feature>
<sequence>NTAMPARGGRHDSYDSACSNHDLRIFRTPSRHGVIDVASPTVSARTARVVEVDSRP</sequence>